<evidence type="ECO:0000256" key="5">
    <source>
        <dbReference type="ARBA" id="ARBA00022692"/>
    </source>
</evidence>
<evidence type="ECO:0000256" key="17">
    <source>
        <dbReference type="SAM" id="SignalP"/>
    </source>
</evidence>
<keyword evidence="2" id="KW-0723">Serine/threonine-protein kinase</keyword>
<keyword evidence="9" id="KW-0067">ATP-binding</keyword>
<keyword evidence="11" id="KW-0472">Membrane</keyword>
<evidence type="ECO:0000256" key="8">
    <source>
        <dbReference type="ARBA" id="ARBA00022777"/>
    </source>
</evidence>
<organism evidence="19 20">
    <name type="scientific">Trapa natans</name>
    <name type="common">Water chestnut</name>
    <dbReference type="NCBI Taxonomy" id="22666"/>
    <lineage>
        <taxon>Eukaryota</taxon>
        <taxon>Viridiplantae</taxon>
        <taxon>Streptophyta</taxon>
        <taxon>Embryophyta</taxon>
        <taxon>Tracheophyta</taxon>
        <taxon>Spermatophyta</taxon>
        <taxon>Magnoliopsida</taxon>
        <taxon>eudicotyledons</taxon>
        <taxon>Gunneridae</taxon>
        <taxon>Pentapetalae</taxon>
        <taxon>rosids</taxon>
        <taxon>malvids</taxon>
        <taxon>Myrtales</taxon>
        <taxon>Lythraceae</taxon>
        <taxon>Trapa</taxon>
    </lineage>
</organism>
<keyword evidence="3" id="KW-0597">Phosphoprotein</keyword>
<dbReference type="InterPro" id="IPR013695">
    <property type="entry name" value="WAK"/>
</dbReference>
<comment type="catalytic activity">
    <reaction evidence="14">
        <text>L-seryl-[protein] + ATP = O-phospho-L-seryl-[protein] + ADP + H(+)</text>
        <dbReference type="Rhea" id="RHEA:17989"/>
        <dbReference type="Rhea" id="RHEA-COMP:9863"/>
        <dbReference type="Rhea" id="RHEA-COMP:11604"/>
        <dbReference type="ChEBI" id="CHEBI:15378"/>
        <dbReference type="ChEBI" id="CHEBI:29999"/>
        <dbReference type="ChEBI" id="CHEBI:30616"/>
        <dbReference type="ChEBI" id="CHEBI:83421"/>
        <dbReference type="ChEBI" id="CHEBI:456216"/>
    </reaction>
</comment>
<keyword evidence="5" id="KW-0812">Transmembrane</keyword>
<dbReference type="GO" id="GO:0005524">
    <property type="term" value="F:ATP binding"/>
    <property type="evidence" value="ECO:0007669"/>
    <property type="project" value="UniProtKB-KW"/>
</dbReference>
<evidence type="ECO:0000256" key="9">
    <source>
        <dbReference type="ARBA" id="ARBA00022840"/>
    </source>
</evidence>
<proteinExistence type="predicted"/>
<dbReference type="GO" id="GO:0030247">
    <property type="term" value="F:polysaccharide binding"/>
    <property type="evidence" value="ECO:0007669"/>
    <property type="project" value="InterPro"/>
</dbReference>
<dbReference type="InterPro" id="IPR008271">
    <property type="entry name" value="Ser/Thr_kinase_AS"/>
</dbReference>
<evidence type="ECO:0000259" key="18">
    <source>
        <dbReference type="PROSITE" id="PS50011"/>
    </source>
</evidence>
<dbReference type="GO" id="GO:0007166">
    <property type="term" value="P:cell surface receptor signaling pathway"/>
    <property type="evidence" value="ECO:0007669"/>
    <property type="project" value="InterPro"/>
</dbReference>
<keyword evidence="10" id="KW-1133">Transmembrane helix</keyword>
<dbReference type="PANTHER" id="PTHR27005">
    <property type="entry name" value="WALL-ASSOCIATED RECEPTOR KINASE-LIKE 21"/>
    <property type="match status" value="1"/>
</dbReference>
<evidence type="ECO:0000256" key="3">
    <source>
        <dbReference type="ARBA" id="ARBA00022553"/>
    </source>
</evidence>
<dbReference type="InterPro" id="IPR001245">
    <property type="entry name" value="Ser-Thr/Tyr_kinase_cat_dom"/>
</dbReference>
<keyword evidence="12" id="KW-1015">Disulfide bond</keyword>
<gene>
    <name evidence="19" type="ORF">SAY86_018968</name>
</gene>
<name>A0AAN7LNT2_TRANT</name>
<sequence>MFSPLKTLFLLLGLLGTVKPAAAAAAGGKMSLAKGDCEDTCGNVPIPFPFGIGRNCSMDEWYEVECLPKEKPVPKLKKMMGLEVLNISLPSSSSSGYIQINFPVSYSSSNHCPNASNNVSVSLVGSNFVFSKYKNVFTAVGCGQIATINSTITFPPAAAAANSSKVGCMSGCIHGNISVSDLHDCLGYGCCQNTIPSKTQAFKISFENISGQESPPDDCLYAFLADRSWFNPIRANQSRDVGYAPVSLAWGINDTLKGEMEAAKGVTCTYNETDTSFAYDNPYLRCYCRAGHEGNPYLGRCGHGRSHFPLPAKLSVAVTGGFIGGVLSMLSERQAQRTIRRRSISIRKSKFFEQNGGNLLGDIGASLIDGDETMDSEPPASSGLEVTMEIDGKMAEGGGGDSSRDNIERGRLFKAEELEKATDNFNSDRTLGQGGRGTVYKGMLANGRVVAVKKSAVPDEAYAKQFIAEVCALSRINHRNVVKLLGFCLETEVPQLVYEFVPNGTLYQHLLHDSNKEVQITLTWDLRLRIACEVSGALSILHSAKPVPIYHRDMKTSNILLDESYQAKIADFGLSKSVALDQTHGTTTEPADTVQTTQYTEKDDVYSFGVVLVELLTGEKPISSSLGADTGKSLAGDFILSMEEHRLLDILDARVVKQENQQEAIAVAHLAKRCLSPSGTMRPRIEDVAAELESIRRASHPSHEQETEEPQVHVTF</sequence>
<evidence type="ECO:0000256" key="16">
    <source>
        <dbReference type="SAM" id="MobiDB-lite"/>
    </source>
</evidence>
<keyword evidence="8" id="KW-0418">Kinase</keyword>
<dbReference type="Pfam" id="PF08488">
    <property type="entry name" value="WAK"/>
    <property type="match status" value="1"/>
</dbReference>
<dbReference type="Pfam" id="PF13947">
    <property type="entry name" value="GUB_WAK_bind"/>
    <property type="match status" value="1"/>
</dbReference>
<dbReference type="Gene3D" id="3.30.200.20">
    <property type="entry name" value="Phosphorylase Kinase, domain 1"/>
    <property type="match status" value="1"/>
</dbReference>
<evidence type="ECO:0000256" key="13">
    <source>
        <dbReference type="ARBA" id="ARBA00023180"/>
    </source>
</evidence>
<dbReference type="InterPro" id="IPR011009">
    <property type="entry name" value="Kinase-like_dom_sf"/>
</dbReference>
<evidence type="ECO:0000256" key="4">
    <source>
        <dbReference type="ARBA" id="ARBA00022679"/>
    </source>
</evidence>
<keyword evidence="20" id="KW-1185">Reference proteome</keyword>
<evidence type="ECO:0000256" key="2">
    <source>
        <dbReference type="ARBA" id="ARBA00022527"/>
    </source>
</evidence>
<evidence type="ECO:0000256" key="1">
    <source>
        <dbReference type="ARBA" id="ARBA00004479"/>
    </source>
</evidence>
<keyword evidence="13" id="KW-0325">Glycoprotein</keyword>
<evidence type="ECO:0000256" key="15">
    <source>
        <dbReference type="ARBA" id="ARBA00047951"/>
    </source>
</evidence>
<dbReference type="InterPro" id="IPR025287">
    <property type="entry name" value="WAK_GUB"/>
</dbReference>
<feature type="region of interest" description="Disordered" evidence="16">
    <location>
        <begin position="696"/>
        <end position="716"/>
    </location>
</feature>
<evidence type="ECO:0000256" key="14">
    <source>
        <dbReference type="ARBA" id="ARBA00047558"/>
    </source>
</evidence>
<feature type="compositionally biased region" description="Basic and acidic residues" evidence="16">
    <location>
        <begin position="696"/>
        <end position="705"/>
    </location>
</feature>
<comment type="subcellular location">
    <subcellularLocation>
        <location evidence="1">Membrane</location>
        <topology evidence="1">Single-pass type I membrane protein</topology>
    </subcellularLocation>
</comment>
<dbReference type="GO" id="GO:0004674">
    <property type="term" value="F:protein serine/threonine kinase activity"/>
    <property type="evidence" value="ECO:0007669"/>
    <property type="project" value="UniProtKB-KW"/>
</dbReference>
<evidence type="ECO:0000256" key="11">
    <source>
        <dbReference type="ARBA" id="ARBA00023136"/>
    </source>
</evidence>
<keyword evidence="7" id="KW-0547">Nucleotide-binding</keyword>
<dbReference type="EMBL" id="JAXQNO010000014">
    <property type="protein sequence ID" value="KAK4784600.1"/>
    <property type="molecule type" value="Genomic_DNA"/>
</dbReference>
<accession>A0AAN7LNT2</accession>
<dbReference type="SUPFAM" id="SSF56112">
    <property type="entry name" value="Protein kinase-like (PK-like)"/>
    <property type="match status" value="1"/>
</dbReference>
<dbReference type="InterPro" id="IPR045274">
    <property type="entry name" value="WAK-like"/>
</dbReference>
<evidence type="ECO:0000256" key="12">
    <source>
        <dbReference type="ARBA" id="ARBA00023157"/>
    </source>
</evidence>
<evidence type="ECO:0000256" key="7">
    <source>
        <dbReference type="ARBA" id="ARBA00022741"/>
    </source>
</evidence>
<dbReference type="AlphaFoldDB" id="A0AAN7LNT2"/>
<protein>
    <recommendedName>
        <fullName evidence="18">Protein kinase domain-containing protein</fullName>
    </recommendedName>
</protein>
<evidence type="ECO:0000313" key="19">
    <source>
        <dbReference type="EMBL" id="KAK4784600.1"/>
    </source>
</evidence>
<dbReference type="Gene3D" id="1.10.510.10">
    <property type="entry name" value="Transferase(Phosphotransferase) domain 1"/>
    <property type="match status" value="1"/>
</dbReference>
<dbReference type="GO" id="GO:0005886">
    <property type="term" value="C:plasma membrane"/>
    <property type="evidence" value="ECO:0007669"/>
    <property type="project" value="TreeGrafter"/>
</dbReference>
<feature type="domain" description="Protein kinase" evidence="18">
    <location>
        <begin position="425"/>
        <end position="703"/>
    </location>
</feature>
<dbReference type="SMART" id="SM00220">
    <property type="entry name" value="S_TKc"/>
    <property type="match status" value="1"/>
</dbReference>
<reference evidence="19 20" key="1">
    <citation type="journal article" date="2023" name="Hortic Res">
        <title>Pangenome of water caltrop reveals structural variations and asymmetric subgenome divergence after allopolyploidization.</title>
        <authorList>
            <person name="Zhang X."/>
            <person name="Chen Y."/>
            <person name="Wang L."/>
            <person name="Yuan Y."/>
            <person name="Fang M."/>
            <person name="Shi L."/>
            <person name="Lu R."/>
            <person name="Comes H.P."/>
            <person name="Ma Y."/>
            <person name="Chen Y."/>
            <person name="Huang G."/>
            <person name="Zhou Y."/>
            <person name="Zheng Z."/>
            <person name="Qiu Y."/>
        </authorList>
    </citation>
    <scope>NUCLEOTIDE SEQUENCE [LARGE SCALE GENOMIC DNA]</scope>
    <source>
        <strain evidence="19">F231</strain>
    </source>
</reference>
<dbReference type="InterPro" id="IPR000719">
    <property type="entry name" value="Prot_kinase_dom"/>
</dbReference>
<feature type="chain" id="PRO_5042859320" description="Protein kinase domain-containing protein" evidence="17">
    <location>
        <begin position="24"/>
        <end position="716"/>
    </location>
</feature>
<dbReference type="PROSITE" id="PS50011">
    <property type="entry name" value="PROTEIN_KINASE_DOM"/>
    <property type="match status" value="1"/>
</dbReference>
<evidence type="ECO:0000313" key="20">
    <source>
        <dbReference type="Proteomes" id="UP001346149"/>
    </source>
</evidence>
<keyword evidence="6 17" id="KW-0732">Signal</keyword>
<comment type="catalytic activity">
    <reaction evidence="15">
        <text>L-threonyl-[protein] + ATP = O-phospho-L-threonyl-[protein] + ADP + H(+)</text>
        <dbReference type="Rhea" id="RHEA:46608"/>
        <dbReference type="Rhea" id="RHEA-COMP:11060"/>
        <dbReference type="Rhea" id="RHEA-COMP:11605"/>
        <dbReference type="ChEBI" id="CHEBI:15378"/>
        <dbReference type="ChEBI" id="CHEBI:30013"/>
        <dbReference type="ChEBI" id="CHEBI:30616"/>
        <dbReference type="ChEBI" id="CHEBI:61977"/>
        <dbReference type="ChEBI" id="CHEBI:456216"/>
    </reaction>
</comment>
<dbReference type="PROSITE" id="PS00108">
    <property type="entry name" value="PROTEIN_KINASE_ST"/>
    <property type="match status" value="1"/>
</dbReference>
<comment type="caution">
    <text evidence="19">The sequence shown here is derived from an EMBL/GenBank/DDBJ whole genome shotgun (WGS) entry which is preliminary data.</text>
</comment>
<evidence type="ECO:0000256" key="10">
    <source>
        <dbReference type="ARBA" id="ARBA00022989"/>
    </source>
</evidence>
<evidence type="ECO:0000256" key="6">
    <source>
        <dbReference type="ARBA" id="ARBA00022729"/>
    </source>
</evidence>
<feature type="signal peptide" evidence="17">
    <location>
        <begin position="1"/>
        <end position="23"/>
    </location>
</feature>
<dbReference type="Pfam" id="PF07714">
    <property type="entry name" value="PK_Tyr_Ser-Thr"/>
    <property type="match status" value="1"/>
</dbReference>
<dbReference type="PANTHER" id="PTHR27005:SF515">
    <property type="entry name" value="WALL-ASSOCIATED RECEPTOR KINASE-LIKE 10-RELATED"/>
    <property type="match status" value="1"/>
</dbReference>
<dbReference type="Proteomes" id="UP001346149">
    <property type="component" value="Unassembled WGS sequence"/>
</dbReference>
<keyword evidence="4" id="KW-0808">Transferase</keyword>